<dbReference type="InterPro" id="IPR058031">
    <property type="entry name" value="AAA_lid_NorR"/>
</dbReference>
<dbReference type="Pfam" id="PF02954">
    <property type="entry name" value="HTH_8"/>
    <property type="match status" value="1"/>
</dbReference>
<reference evidence="1 2" key="1">
    <citation type="submission" date="2018-04" db="EMBL/GenBank/DDBJ databases">
        <title>Characteristic and Complete Genome Sequencing of A Novel Member of Infective Endocarditis Causative Bacteria: Bergeyella cardium QL-PH.</title>
        <authorList>
            <person name="Pan H."/>
            <person name="Sun E."/>
            <person name="Zhang Y."/>
        </authorList>
    </citation>
    <scope>NUCLEOTIDE SEQUENCE [LARGE SCALE GENOMIC DNA]</scope>
    <source>
        <strain evidence="1 2">HPQL</strain>
    </source>
</reference>
<evidence type="ECO:0000313" key="2">
    <source>
        <dbReference type="Proteomes" id="UP000464318"/>
    </source>
</evidence>
<dbReference type="SUPFAM" id="SSF46689">
    <property type="entry name" value="Homeodomain-like"/>
    <property type="match status" value="1"/>
</dbReference>
<dbReference type="PROSITE" id="PS00675">
    <property type="entry name" value="SIGMA54_INTERACT_1"/>
    <property type="match status" value="1"/>
</dbReference>
<dbReference type="InterPro" id="IPR002078">
    <property type="entry name" value="Sigma_54_int"/>
</dbReference>
<dbReference type="PANTHER" id="PTHR32071">
    <property type="entry name" value="TRANSCRIPTIONAL REGULATORY PROTEIN"/>
    <property type="match status" value="1"/>
</dbReference>
<protein>
    <submittedName>
        <fullName evidence="1">AAA domain-containing protein</fullName>
    </submittedName>
</protein>
<dbReference type="InterPro" id="IPR025662">
    <property type="entry name" value="Sigma_54_int_dom_ATP-bd_1"/>
</dbReference>
<dbReference type="SUPFAM" id="SSF52540">
    <property type="entry name" value="P-loop containing nucleoside triphosphate hydrolases"/>
    <property type="match status" value="1"/>
</dbReference>
<dbReference type="KEGG" id="bcad:DBX24_04330"/>
<dbReference type="Gene3D" id="1.10.10.60">
    <property type="entry name" value="Homeodomain-like"/>
    <property type="match status" value="1"/>
</dbReference>
<dbReference type="AlphaFoldDB" id="A0A6P1QWU6"/>
<gene>
    <name evidence="1" type="ORF">DBX24_04330</name>
</gene>
<dbReference type="Gene3D" id="1.10.8.60">
    <property type="match status" value="1"/>
</dbReference>
<dbReference type="Proteomes" id="UP000464318">
    <property type="component" value="Chromosome"/>
</dbReference>
<dbReference type="GO" id="GO:0006355">
    <property type="term" value="P:regulation of DNA-templated transcription"/>
    <property type="evidence" value="ECO:0007669"/>
    <property type="project" value="InterPro"/>
</dbReference>
<dbReference type="SMART" id="SM00382">
    <property type="entry name" value="AAA"/>
    <property type="match status" value="1"/>
</dbReference>
<dbReference type="PRINTS" id="PR01590">
    <property type="entry name" value="HTHFIS"/>
</dbReference>
<dbReference type="PROSITE" id="PS00688">
    <property type="entry name" value="SIGMA54_INTERACT_3"/>
    <property type="match status" value="1"/>
</dbReference>
<dbReference type="PANTHER" id="PTHR32071:SF121">
    <property type="entry name" value="SIGMA L-DEPENDENT TRANSCRIPTIONAL REGULATOR YQIR-RELATED"/>
    <property type="match status" value="1"/>
</dbReference>
<evidence type="ECO:0000313" key="1">
    <source>
        <dbReference type="EMBL" id="QHN65174.1"/>
    </source>
</evidence>
<dbReference type="RefSeq" id="WP_160224070.1">
    <property type="nucleotide sequence ID" value="NZ_CP029149.1"/>
</dbReference>
<dbReference type="InterPro" id="IPR003593">
    <property type="entry name" value="AAA+_ATPase"/>
</dbReference>
<sequence length="440" mass="49530">MADLQMIKNRFGIIGNYPALNRALEKAVQVAPTDISVLVIGESGTGKEFIPKIIHSESRRKHQPYIVVNCGAIPEGTIDSELFGHEKGAFTGATSTRKGYFEVADGGTIFLDEVGELPLQTQVRLLRVLESGEFMKVGSSQIQKTNVRIVAATNVNMMNAIQEGRFREDLYYRLNTVQVDMPPLRDRKGDIHLLFRKFAIDFAEKYRMPELELSEDAVQYLESYPFPGNVRQLRNLVEQMTVVEQSRTISATKIAEYIPAQPNLPAVVGNRQNLGSSTTDFSTEREIMYKILFDMRNDINDLKSLTSELIKNRGAVDFSTQEQNLINRIYAADGGSGASPRLYFEQGIGGSPLGENAQPAAFYPSPISHHPVDINEEYHNIEDIELEEAKTDSLSLQNNERELIIKALEKHKGRRNRAADELGISQRTLYRKLKQYNLES</sequence>
<proteinExistence type="predicted"/>
<dbReference type="OrthoDB" id="5401077at2"/>
<dbReference type="InterPro" id="IPR025944">
    <property type="entry name" value="Sigma_54_int_dom_CS"/>
</dbReference>
<dbReference type="Pfam" id="PF00158">
    <property type="entry name" value="Sigma54_activat"/>
    <property type="match status" value="1"/>
</dbReference>
<dbReference type="GO" id="GO:0005524">
    <property type="term" value="F:ATP binding"/>
    <property type="evidence" value="ECO:0007669"/>
    <property type="project" value="InterPro"/>
</dbReference>
<dbReference type="PROSITE" id="PS00676">
    <property type="entry name" value="SIGMA54_INTERACT_2"/>
    <property type="match status" value="1"/>
</dbReference>
<dbReference type="Pfam" id="PF25601">
    <property type="entry name" value="AAA_lid_14"/>
    <property type="match status" value="1"/>
</dbReference>
<organism evidence="1 2">
    <name type="scientific">Bergeyella cardium</name>
    <dbReference type="NCBI Taxonomy" id="1585976"/>
    <lineage>
        <taxon>Bacteria</taxon>
        <taxon>Pseudomonadati</taxon>
        <taxon>Bacteroidota</taxon>
        <taxon>Flavobacteriia</taxon>
        <taxon>Flavobacteriales</taxon>
        <taxon>Weeksellaceae</taxon>
        <taxon>Bergeyella</taxon>
    </lineage>
</organism>
<accession>A0A6P1QWU6</accession>
<dbReference type="InterPro" id="IPR009057">
    <property type="entry name" value="Homeodomain-like_sf"/>
</dbReference>
<dbReference type="InterPro" id="IPR002197">
    <property type="entry name" value="HTH_Fis"/>
</dbReference>
<dbReference type="PROSITE" id="PS50045">
    <property type="entry name" value="SIGMA54_INTERACT_4"/>
    <property type="match status" value="1"/>
</dbReference>
<dbReference type="InterPro" id="IPR027417">
    <property type="entry name" value="P-loop_NTPase"/>
</dbReference>
<dbReference type="FunFam" id="3.40.50.300:FF:000006">
    <property type="entry name" value="DNA-binding transcriptional regulator NtrC"/>
    <property type="match status" value="1"/>
</dbReference>
<dbReference type="GO" id="GO:0043565">
    <property type="term" value="F:sequence-specific DNA binding"/>
    <property type="evidence" value="ECO:0007669"/>
    <property type="project" value="InterPro"/>
</dbReference>
<dbReference type="EMBL" id="CP029149">
    <property type="protein sequence ID" value="QHN65174.1"/>
    <property type="molecule type" value="Genomic_DNA"/>
</dbReference>
<dbReference type="InterPro" id="IPR025943">
    <property type="entry name" value="Sigma_54_int_dom_ATP-bd_2"/>
</dbReference>
<dbReference type="Gene3D" id="3.40.50.300">
    <property type="entry name" value="P-loop containing nucleotide triphosphate hydrolases"/>
    <property type="match status" value="1"/>
</dbReference>
<dbReference type="CDD" id="cd00009">
    <property type="entry name" value="AAA"/>
    <property type="match status" value="1"/>
</dbReference>
<name>A0A6P1QWU6_9FLAO</name>
<keyword evidence="2" id="KW-1185">Reference proteome</keyword>